<accession>A0AAV7VAP4</accession>
<gene>
    <name evidence="1" type="ORF">NDU88_001579</name>
</gene>
<keyword evidence="2" id="KW-1185">Reference proteome</keyword>
<name>A0AAV7VAP4_PLEWA</name>
<evidence type="ECO:0000313" key="1">
    <source>
        <dbReference type="EMBL" id="KAJ1197725.1"/>
    </source>
</evidence>
<evidence type="ECO:0000313" key="2">
    <source>
        <dbReference type="Proteomes" id="UP001066276"/>
    </source>
</evidence>
<comment type="caution">
    <text evidence="1">The sequence shown here is derived from an EMBL/GenBank/DDBJ whole genome shotgun (WGS) entry which is preliminary data.</text>
</comment>
<reference evidence="1" key="1">
    <citation type="journal article" date="2022" name="bioRxiv">
        <title>Sequencing and chromosome-scale assembly of the giantPleurodeles waltlgenome.</title>
        <authorList>
            <person name="Brown T."/>
            <person name="Elewa A."/>
            <person name="Iarovenko S."/>
            <person name="Subramanian E."/>
            <person name="Araus A.J."/>
            <person name="Petzold A."/>
            <person name="Susuki M."/>
            <person name="Suzuki K.-i.T."/>
            <person name="Hayashi T."/>
            <person name="Toyoda A."/>
            <person name="Oliveira C."/>
            <person name="Osipova E."/>
            <person name="Leigh N.D."/>
            <person name="Simon A."/>
            <person name="Yun M.H."/>
        </authorList>
    </citation>
    <scope>NUCLEOTIDE SEQUENCE</scope>
    <source>
        <strain evidence="1">20211129_DDA</strain>
        <tissue evidence="1">Liver</tissue>
    </source>
</reference>
<dbReference type="AlphaFoldDB" id="A0AAV7VAP4"/>
<dbReference type="Proteomes" id="UP001066276">
    <property type="component" value="Chromosome 2_1"/>
</dbReference>
<organism evidence="1 2">
    <name type="scientific">Pleurodeles waltl</name>
    <name type="common">Iberian ribbed newt</name>
    <dbReference type="NCBI Taxonomy" id="8319"/>
    <lineage>
        <taxon>Eukaryota</taxon>
        <taxon>Metazoa</taxon>
        <taxon>Chordata</taxon>
        <taxon>Craniata</taxon>
        <taxon>Vertebrata</taxon>
        <taxon>Euteleostomi</taxon>
        <taxon>Amphibia</taxon>
        <taxon>Batrachia</taxon>
        <taxon>Caudata</taxon>
        <taxon>Salamandroidea</taxon>
        <taxon>Salamandridae</taxon>
        <taxon>Pleurodelinae</taxon>
        <taxon>Pleurodeles</taxon>
    </lineage>
</organism>
<proteinExistence type="predicted"/>
<protein>
    <submittedName>
        <fullName evidence="1">Uncharacterized protein</fullName>
    </submittedName>
</protein>
<sequence>MAVNPSGRPCNSPASRWRFRVPLHLGDLRASTARNRIAALYHPPLSKQPPPPPLLRAALGCARTGAGFKDCWEKPLWYVGDKLCSSP</sequence>
<dbReference type="EMBL" id="JANPWB010000003">
    <property type="protein sequence ID" value="KAJ1197725.1"/>
    <property type="molecule type" value="Genomic_DNA"/>
</dbReference>